<reference evidence="2" key="1">
    <citation type="submission" date="2021-12" db="EMBL/GenBank/DDBJ databases">
        <authorList>
            <person name="King R."/>
        </authorList>
    </citation>
    <scope>NUCLEOTIDE SEQUENCE</scope>
</reference>
<keyword evidence="1" id="KW-1133">Transmembrane helix</keyword>
<accession>A0A9N9R2B5</accession>
<keyword evidence="1" id="KW-0812">Transmembrane</keyword>
<dbReference type="AlphaFoldDB" id="A0A9N9R2B5"/>
<dbReference type="Proteomes" id="UP001153714">
    <property type="component" value="Chromosome 19"/>
</dbReference>
<proteinExistence type="predicted"/>
<feature type="transmembrane region" description="Helical" evidence="1">
    <location>
        <begin position="74"/>
        <end position="94"/>
    </location>
</feature>
<evidence type="ECO:0000256" key="1">
    <source>
        <dbReference type="SAM" id="Phobius"/>
    </source>
</evidence>
<evidence type="ECO:0000313" key="3">
    <source>
        <dbReference type="Proteomes" id="UP001153714"/>
    </source>
</evidence>
<feature type="transmembrane region" description="Helical" evidence="1">
    <location>
        <begin position="106"/>
        <end position="127"/>
    </location>
</feature>
<evidence type="ECO:0000313" key="2">
    <source>
        <dbReference type="EMBL" id="CAG9788102.1"/>
    </source>
</evidence>
<sequence>MTRKFLFCFPLRAGNIIFGYIVILISVAVIAYNLYQLGLTLVSEDYENNEKFRNFENVEKIFGESKGSLVRTITMAYCASYIIIGTLLLLFASFLTCGAYKANHCLVSTFFGYSFLHLFLTIGLVVWETLSAGWIQLGLVVASDFLLVVCLFSVKYLMEAIRTGHIYSRPGEVLYKY</sequence>
<dbReference type="OrthoDB" id="7379620at2759"/>
<protein>
    <submittedName>
        <fullName evidence="2">Uncharacterized protein</fullName>
    </submittedName>
</protein>
<reference evidence="2" key="2">
    <citation type="submission" date="2022-10" db="EMBL/GenBank/DDBJ databases">
        <authorList>
            <consortium name="ENA_rothamsted_submissions"/>
            <consortium name="culmorum"/>
            <person name="King R."/>
        </authorList>
    </citation>
    <scope>NUCLEOTIDE SEQUENCE</scope>
</reference>
<feature type="transmembrane region" description="Helical" evidence="1">
    <location>
        <begin position="133"/>
        <end position="154"/>
    </location>
</feature>
<dbReference type="EMBL" id="OU893350">
    <property type="protein sequence ID" value="CAG9788102.1"/>
    <property type="molecule type" value="Genomic_DNA"/>
</dbReference>
<gene>
    <name evidence="2" type="ORF">DIATSA_LOCUS5938</name>
</gene>
<feature type="transmembrane region" description="Helical" evidence="1">
    <location>
        <begin position="12"/>
        <end position="35"/>
    </location>
</feature>
<keyword evidence="3" id="KW-1185">Reference proteome</keyword>
<keyword evidence="1" id="KW-0472">Membrane</keyword>
<name>A0A9N9R2B5_9NEOP</name>
<organism evidence="2 3">
    <name type="scientific">Diatraea saccharalis</name>
    <name type="common">sugarcane borer</name>
    <dbReference type="NCBI Taxonomy" id="40085"/>
    <lineage>
        <taxon>Eukaryota</taxon>
        <taxon>Metazoa</taxon>
        <taxon>Ecdysozoa</taxon>
        <taxon>Arthropoda</taxon>
        <taxon>Hexapoda</taxon>
        <taxon>Insecta</taxon>
        <taxon>Pterygota</taxon>
        <taxon>Neoptera</taxon>
        <taxon>Endopterygota</taxon>
        <taxon>Lepidoptera</taxon>
        <taxon>Glossata</taxon>
        <taxon>Ditrysia</taxon>
        <taxon>Pyraloidea</taxon>
        <taxon>Crambidae</taxon>
        <taxon>Crambinae</taxon>
        <taxon>Diatraea</taxon>
    </lineage>
</organism>